<reference evidence="2" key="1">
    <citation type="journal article" date="2019" name="Int. J. Syst. Evol. Microbiol.">
        <title>The Global Catalogue of Microorganisms (GCM) 10K type strain sequencing project: providing services to taxonomists for standard genome sequencing and annotation.</title>
        <authorList>
            <consortium name="The Broad Institute Genomics Platform"/>
            <consortium name="The Broad Institute Genome Sequencing Center for Infectious Disease"/>
            <person name="Wu L."/>
            <person name="Ma J."/>
        </authorList>
    </citation>
    <scope>NUCLEOTIDE SEQUENCE [LARGE SCALE GENOMIC DNA]</scope>
    <source>
        <strain evidence="2">KACC 11904</strain>
    </source>
</reference>
<accession>A0ABW0KHI9</accession>
<sequence>MNYSKWNFEIIRYFFNRSVAHKEVIIFLDENVINEIGKPFDADVNDFIQAVKEGPNFTDSKHICGKAYQTFLGWRRRSSQNYPPYIAYLALFVLAAGIDGEFSSSAYYPRLKKILDLPHDFNIRYFDRMPELWHDLEKWTRQEKRGRYGYFTARIQGHWRYVGMPLSQLLITKAEREESLPGIFAKYGFDAKDCPSEHELISALVESPQIRSKTKAFLTNMKETYLRNTLLEIVMAELEQWEGINGEIETESSLNKSNARLVLCIKYDEFSERALFTLRVRSTREFPDEDLEYRRLNETESSLFCFQSIDSISSNLISLKDQTNFNASKLDWLNGETLFHNDPWWTAKLYGATVRVFTSGQQYGIEWIEVQRVETGTPYLICHHSSVASTVLKWAQTHCLSYQQLSSIGLPVGWYIFKVEKILQSHPILNKLKLPLLCNIKLDGGIKSSRGNFYLSFAPPNIVVEGNWEGQQPLANGKELESIGIRKWRLLGTFPKQEPITVELIVSENVKRTTFNLEEPRILSKYFAFKRDRFGKKCIDENGNSIFDSFNDIDIKCFLQKNSKKIIYVGRVPGQISKWPREIEPISWEPVWAILNTPDGRWIPQLVGNQAEELLPIQNQKLKDWKKWRKVFRVIPVELPISIVNELWNAYKREADRL</sequence>
<dbReference type="Proteomes" id="UP001596044">
    <property type="component" value="Unassembled WGS sequence"/>
</dbReference>
<organism evidence="1 2">
    <name type="scientific">Paenibacillus aestuarii</name>
    <dbReference type="NCBI Taxonomy" id="516965"/>
    <lineage>
        <taxon>Bacteria</taxon>
        <taxon>Bacillati</taxon>
        <taxon>Bacillota</taxon>
        <taxon>Bacilli</taxon>
        <taxon>Bacillales</taxon>
        <taxon>Paenibacillaceae</taxon>
        <taxon>Paenibacillus</taxon>
    </lineage>
</organism>
<evidence type="ECO:0000313" key="1">
    <source>
        <dbReference type="EMBL" id="MFC5452192.1"/>
    </source>
</evidence>
<protein>
    <recommendedName>
        <fullName evidence="3">DUF4132 domain-containing protein</fullName>
    </recommendedName>
</protein>
<keyword evidence="2" id="KW-1185">Reference proteome</keyword>
<proteinExistence type="predicted"/>
<gene>
    <name evidence="1" type="ORF">ACFPOG_28695</name>
</gene>
<dbReference type="RefSeq" id="WP_270877690.1">
    <property type="nucleotide sequence ID" value="NZ_JAQFVF010000005.1"/>
</dbReference>
<dbReference type="EMBL" id="JBHSMJ010000042">
    <property type="protein sequence ID" value="MFC5452192.1"/>
    <property type="molecule type" value="Genomic_DNA"/>
</dbReference>
<evidence type="ECO:0008006" key="3">
    <source>
        <dbReference type="Google" id="ProtNLM"/>
    </source>
</evidence>
<evidence type="ECO:0000313" key="2">
    <source>
        <dbReference type="Proteomes" id="UP001596044"/>
    </source>
</evidence>
<name>A0ABW0KHI9_9BACL</name>
<comment type="caution">
    <text evidence="1">The sequence shown here is derived from an EMBL/GenBank/DDBJ whole genome shotgun (WGS) entry which is preliminary data.</text>
</comment>